<dbReference type="AlphaFoldDB" id="B7VTS1"/>
<dbReference type="Pfam" id="PF13665">
    <property type="entry name" value="Tox-PAAR-like"/>
    <property type="match status" value="1"/>
</dbReference>
<dbReference type="EMBL" id="FM954973">
    <property type="protein sequence ID" value="CAV26850.1"/>
    <property type="molecule type" value="Genomic_DNA"/>
</dbReference>
<feature type="region of interest" description="Disordered" evidence="1">
    <location>
        <begin position="453"/>
        <end position="475"/>
    </location>
</feature>
<protein>
    <submittedName>
        <fullName evidence="2">Uncharacterized protein</fullName>
    </submittedName>
</protein>
<feature type="compositionally biased region" description="Polar residues" evidence="1">
    <location>
        <begin position="460"/>
        <end position="470"/>
    </location>
</feature>
<dbReference type="InterPro" id="IPR049802">
    <property type="entry name" value="RhsC-like_FIX"/>
</dbReference>
<proteinExistence type="predicted"/>
<evidence type="ECO:0000313" key="2">
    <source>
        <dbReference type="EMBL" id="CAV26850.1"/>
    </source>
</evidence>
<dbReference type="STRING" id="575788.VS_II0984"/>
<name>B7VTS1_VIBA3</name>
<dbReference type="CDD" id="cd20746">
    <property type="entry name" value="FIX_Ntox15_NUC_DUF4112_RhsA-like"/>
    <property type="match status" value="1"/>
</dbReference>
<reference evidence="2 3" key="1">
    <citation type="submission" date="2009-02" db="EMBL/GenBank/DDBJ databases">
        <title>Vibrio splendidus str. LGP32 complete genome.</title>
        <authorList>
            <person name="Mazel D."/>
            <person name="Le Roux F."/>
        </authorList>
    </citation>
    <scope>NUCLEOTIDE SEQUENCE [LARGE SCALE GENOMIC DNA]</scope>
    <source>
        <strain evidence="2 3">LGP32</strain>
    </source>
</reference>
<accession>B7VTS1</accession>
<dbReference type="Proteomes" id="UP000009100">
    <property type="component" value="Chromosome 2"/>
</dbReference>
<dbReference type="PATRIC" id="fig|575788.5.peg.927"/>
<dbReference type="eggNOG" id="COG1196">
    <property type="taxonomic scope" value="Bacteria"/>
</dbReference>
<dbReference type="KEGG" id="vsp:VS_II0984"/>
<evidence type="ECO:0000313" key="3">
    <source>
        <dbReference type="Proteomes" id="UP000009100"/>
    </source>
</evidence>
<sequence length="505" mass="53609">MGVTVCANGLSVVHQGSGGEANATLPDVCLTTVGNSVVPIPYGNNAKSADLAGGTTTVSMDGGNSIAIKGSKFSASTGDAGGDKKGVSSGTIEAEAEFISASPTVKFEGAGVCRLSDQMTMNKANTMCLGGAQNPSVSVTEEQEGTYTVDLFLSYSDGEPVQGATYKLVDQTGAAFEGTLDNVGKASVGGVAPGEFNIDYGEDSREFMPNIPTKTNPNFNPNANAQLIIEEAKRGEVGFWENSWKRMSGAASWIWGVILGDFNDDASVEQIIANTALTMLPVVDQAADVRDLSANIMTLLSEEEREKPENWLALSLTLIGCIPTFGSAVKGTCKVALKGGKGTSKDTLLAVLRGMGKGDPEKFLRTLDWVDYAKQASNIVSDVLKPCIEVASELASYANRMGADELAEYFLKLADEVKIIDKMVPDKLKQAMGEFDQLFARILGKSERAYPAKVKHGSGETAQSGKNASKTNEENDKAEYVCKICRKNKKSKKHPCKARLGSKRK</sequence>
<dbReference type="CDD" id="cd14740">
    <property type="entry name" value="PAAR_4"/>
    <property type="match status" value="1"/>
</dbReference>
<dbReference type="HOGENOM" id="CLU_613859_0_0_6"/>
<evidence type="ECO:0000256" key="1">
    <source>
        <dbReference type="SAM" id="MobiDB-lite"/>
    </source>
</evidence>
<gene>
    <name evidence="2" type="ordered locus">VS_II0984</name>
</gene>
<organism evidence="2 3">
    <name type="scientific">Vibrio atlanticus (strain LGP32)</name>
    <name type="common">Vibrio splendidus (strain Mel32)</name>
    <dbReference type="NCBI Taxonomy" id="575788"/>
    <lineage>
        <taxon>Bacteria</taxon>
        <taxon>Pseudomonadati</taxon>
        <taxon>Pseudomonadota</taxon>
        <taxon>Gammaproteobacteria</taxon>
        <taxon>Vibrionales</taxon>
        <taxon>Vibrionaceae</taxon>
        <taxon>Vibrio</taxon>
    </lineage>
</organism>